<organism evidence="2 3">
    <name type="scientific">Caenimonas terrae</name>
    <dbReference type="NCBI Taxonomy" id="696074"/>
    <lineage>
        <taxon>Bacteria</taxon>
        <taxon>Pseudomonadati</taxon>
        <taxon>Pseudomonadota</taxon>
        <taxon>Betaproteobacteria</taxon>
        <taxon>Burkholderiales</taxon>
        <taxon>Comamonadaceae</taxon>
        <taxon>Caenimonas</taxon>
    </lineage>
</organism>
<comment type="caution">
    <text evidence="2">The sequence shown here is derived from an EMBL/GenBank/DDBJ whole genome shotgun (WGS) entry which is preliminary data.</text>
</comment>
<name>A0ABW0NK32_9BURK</name>
<keyword evidence="1" id="KW-0472">Membrane</keyword>
<protein>
    <submittedName>
        <fullName evidence="2">Uncharacterized protein</fullName>
    </submittedName>
</protein>
<gene>
    <name evidence="2" type="ORF">ACFPOE_20490</name>
</gene>
<sequence>MKNNYEAWLNRNSACGPSWKGKLLPLGAAGLATALVGLSVVMMAGLGLPAGQAPLEARGAASAPVQARAAAAAPAVRSARALPTVTVIGRRAPGGVAASPVAVPVPTVTAALPARPASGDVAARLSIAGDNLSQ</sequence>
<keyword evidence="1" id="KW-0812">Transmembrane</keyword>
<reference evidence="3" key="1">
    <citation type="journal article" date="2019" name="Int. J. Syst. Evol. Microbiol.">
        <title>The Global Catalogue of Microorganisms (GCM) 10K type strain sequencing project: providing services to taxonomists for standard genome sequencing and annotation.</title>
        <authorList>
            <consortium name="The Broad Institute Genomics Platform"/>
            <consortium name="The Broad Institute Genome Sequencing Center for Infectious Disease"/>
            <person name="Wu L."/>
            <person name="Ma J."/>
        </authorList>
    </citation>
    <scope>NUCLEOTIDE SEQUENCE [LARGE SCALE GENOMIC DNA]</scope>
    <source>
        <strain evidence="3">CCUG 57401</strain>
    </source>
</reference>
<keyword evidence="1" id="KW-1133">Transmembrane helix</keyword>
<feature type="transmembrane region" description="Helical" evidence="1">
    <location>
        <begin position="26"/>
        <end position="48"/>
    </location>
</feature>
<proteinExistence type="predicted"/>
<dbReference type="Proteomes" id="UP001596037">
    <property type="component" value="Unassembled WGS sequence"/>
</dbReference>
<dbReference type="RefSeq" id="WP_376852180.1">
    <property type="nucleotide sequence ID" value="NZ_JBHSMF010000010.1"/>
</dbReference>
<evidence type="ECO:0000313" key="3">
    <source>
        <dbReference type="Proteomes" id="UP001596037"/>
    </source>
</evidence>
<keyword evidence="3" id="KW-1185">Reference proteome</keyword>
<evidence type="ECO:0000313" key="2">
    <source>
        <dbReference type="EMBL" id="MFC5499933.1"/>
    </source>
</evidence>
<accession>A0ABW0NK32</accession>
<dbReference type="EMBL" id="JBHSMF010000010">
    <property type="protein sequence ID" value="MFC5499933.1"/>
    <property type="molecule type" value="Genomic_DNA"/>
</dbReference>
<evidence type="ECO:0000256" key="1">
    <source>
        <dbReference type="SAM" id="Phobius"/>
    </source>
</evidence>